<reference evidence="1 2" key="1">
    <citation type="journal article" date="2018" name="PLoS Genet.">
        <title>Population sequencing reveals clonal diversity and ancestral inbreeding in the grapevine cultivar Chardonnay.</title>
        <authorList>
            <person name="Roach M.J."/>
            <person name="Johnson D.L."/>
            <person name="Bohlmann J."/>
            <person name="van Vuuren H.J."/>
            <person name="Jones S.J."/>
            <person name="Pretorius I.S."/>
            <person name="Schmidt S.A."/>
            <person name="Borneman A.R."/>
        </authorList>
    </citation>
    <scope>NUCLEOTIDE SEQUENCE [LARGE SCALE GENOMIC DNA]</scope>
    <source>
        <strain evidence="2">cv. Chardonnay</strain>
        <tissue evidence="1">Leaf</tissue>
    </source>
</reference>
<protein>
    <submittedName>
        <fullName evidence="1">Uncharacterized protein</fullName>
    </submittedName>
</protein>
<comment type="caution">
    <text evidence="1">The sequence shown here is derived from an EMBL/GenBank/DDBJ whole genome shotgun (WGS) entry which is preliminary data.</text>
</comment>
<sequence length="384" mass="43497">MNQRGTIKSNAKVASTSIEQHVAHLQHPELSSVSIGILHWPRLHGNLFSNFLKRDEVRKLKKILLILWSLPVYSLQAHKSDTLLIKMGPFVYEVMSVTGVNISILSKENLSQVASKDDEMVQIIGELNVASNTLVQMTLRLKANLFGREGVTTAFPSTLLYLPIVKHTPKKSRNGRVATPPVMKWSMDLRDLEDGVANLKASTVELKCKGKLTDERFDEMIRDADVDVSVSRPCCCNVSLSICLYPDWKRLENKSSRSRGGCPFYPHQVQWWDVVHWEITINLFLEYWPVEEVLSFEKMALNCGELRKKDRSDLGSLVLPELNRLKDLRTTTRMCSCVALPSSNENDESKWAITAGVHTSTCTNSRDRVCKSQGRFCNNPREPL</sequence>
<name>A0A438DUI8_VITVI</name>
<accession>A0A438DUI8</accession>
<dbReference type="Proteomes" id="UP000288805">
    <property type="component" value="Unassembled WGS sequence"/>
</dbReference>
<evidence type="ECO:0000313" key="2">
    <source>
        <dbReference type="Proteomes" id="UP000288805"/>
    </source>
</evidence>
<proteinExistence type="predicted"/>
<dbReference type="AlphaFoldDB" id="A0A438DUI8"/>
<organism evidence="1 2">
    <name type="scientific">Vitis vinifera</name>
    <name type="common">Grape</name>
    <dbReference type="NCBI Taxonomy" id="29760"/>
    <lineage>
        <taxon>Eukaryota</taxon>
        <taxon>Viridiplantae</taxon>
        <taxon>Streptophyta</taxon>
        <taxon>Embryophyta</taxon>
        <taxon>Tracheophyta</taxon>
        <taxon>Spermatophyta</taxon>
        <taxon>Magnoliopsida</taxon>
        <taxon>eudicotyledons</taxon>
        <taxon>Gunneridae</taxon>
        <taxon>Pentapetalae</taxon>
        <taxon>rosids</taxon>
        <taxon>Vitales</taxon>
        <taxon>Vitaceae</taxon>
        <taxon>Viteae</taxon>
        <taxon>Vitis</taxon>
    </lineage>
</organism>
<gene>
    <name evidence="1" type="ORF">CK203_078161</name>
</gene>
<dbReference type="EMBL" id="QGNW01001493">
    <property type="protein sequence ID" value="RVW39165.1"/>
    <property type="molecule type" value="Genomic_DNA"/>
</dbReference>
<evidence type="ECO:0000313" key="1">
    <source>
        <dbReference type="EMBL" id="RVW39165.1"/>
    </source>
</evidence>